<keyword evidence="3" id="KW-1185">Reference proteome</keyword>
<reference evidence="2 3" key="1">
    <citation type="submission" date="2017-12" db="EMBL/GenBank/DDBJ databases">
        <title>Integrating genomic resources of turbot (Scophthalmus maximus) in depth evaluation of genetic and physical mapping variation across individuals.</title>
        <authorList>
            <person name="Martinez P."/>
        </authorList>
    </citation>
    <scope>NUCLEOTIDE SEQUENCE [LARGE SCALE GENOMIC DNA]</scope>
</reference>
<dbReference type="AlphaFoldDB" id="A0A2U9B011"/>
<feature type="compositionally biased region" description="Basic and acidic residues" evidence="1">
    <location>
        <begin position="1"/>
        <end position="11"/>
    </location>
</feature>
<feature type="non-terminal residue" evidence="2">
    <location>
        <position position="78"/>
    </location>
</feature>
<feature type="region of interest" description="Disordered" evidence="1">
    <location>
        <begin position="1"/>
        <end position="78"/>
    </location>
</feature>
<evidence type="ECO:0000313" key="2">
    <source>
        <dbReference type="EMBL" id="AWO97185.1"/>
    </source>
</evidence>
<evidence type="ECO:0000313" key="3">
    <source>
        <dbReference type="Proteomes" id="UP000246464"/>
    </source>
</evidence>
<dbReference type="EMBL" id="CP026243">
    <property type="protein sequence ID" value="AWO97185.1"/>
    <property type="molecule type" value="Genomic_DNA"/>
</dbReference>
<name>A0A2U9B011_SCOMX</name>
<sequence>MMQHEAKKLERSVSVGLSSRPPGEGTTCRRHEFRTPHPGTSAATKPGPVRSPQQPQGGDGGRRSENSIVGNQVTLSLL</sequence>
<proteinExistence type="predicted"/>
<accession>A0A2U9B011</accession>
<gene>
    <name evidence="2" type="ORF">SMAX5B_013692</name>
</gene>
<protein>
    <submittedName>
        <fullName evidence="2">Uncharacterized protein</fullName>
    </submittedName>
</protein>
<feature type="compositionally biased region" description="Polar residues" evidence="1">
    <location>
        <begin position="66"/>
        <end position="78"/>
    </location>
</feature>
<organism evidence="2 3">
    <name type="scientific">Scophthalmus maximus</name>
    <name type="common">Turbot</name>
    <name type="synonym">Psetta maxima</name>
    <dbReference type="NCBI Taxonomy" id="52904"/>
    <lineage>
        <taxon>Eukaryota</taxon>
        <taxon>Metazoa</taxon>
        <taxon>Chordata</taxon>
        <taxon>Craniata</taxon>
        <taxon>Vertebrata</taxon>
        <taxon>Euteleostomi</taxon>
        <taxon>Actinopterygii</taxon>
        <taxon>Neopterygii</taxon>
        <taxon>Teleostei</taxon>
        <taxon>Neoteleostei</taxon>
        <taxon>Acanthomorphata</taxon>
        <taxon>Carangaria</taxon>
        <taxon>Pleuronectiformes</taxon>
        <taxon>Pleuronectoidei</taxon>
        <taxon>Scophthalmidae</taxon>
        <taxon>Scophthalmus</taxon>
    </lineage>
</organism>
<dbReference type="Proteomes" id="UP000246464">
    <property type="component" value="Chromosome 1"/>
</dbReference>
<evidence type="ECO:0000256" key="1">
    <source>
        <dbReference type="SAM" id="MobiDB-lite"/>
    </source>
</evidence>